<dbReference type="GeneID" id="10643562"/>
<dbReference type="InterPro" id="IPR036390">
    <property type="entry name" value="WH_DNA-bd_sf"/>
</dbReference>
<dbReference type="InterPro" id="IPR057161">
    <property type="entry name" value="DUF7839"/>
</dbReference>
<dbReference type="AlphaFoldDB" id="F6BCR1"/>
<dbReference type="InterPro" id="IPR012318">
    <property type="entry name" value="HTH_CRP"/>
</dbReference>
<dbReference type="GO" id="GO:0006355">
    <property type="term" value="P:regulation of DNA-templated transcription"/>
    <property type="evidence" value="ECO:0007669"/>
    <property type="project" value="InterPro"/>
</dbReference>
<dbReference type="RefSeq" id="WP_013798875.1">
    <property type="nucleotide sequence ID" value="NC_015562.1"/>
</dbReference>
<dbReference type="Gene3D" id="1.10.10.10">
    <property type="entry name" value="Winged helix-like DNA-binding domain superfamily/Winged helix DNA-binding domain"/>
    <property type="match status" value="1"/>
</dbReference>
<feature type="domain" description="HTH crp-type" evidence="1">
    <location>
        <begin position="14"/>
        <end position="63"/>
    </location>
</feature>
<sequence length="260" mass="29221">MKKRNITEFQILSEIVRKQPHVKQKEIADALDITIQAVSEHMRNLLKKGYIKSRGRGEYIITDKGMRVLKNWISEFKRYLDDVTQDLYKYKDVWPAIANEDLNEGDEVYLFMRKGLLYASKEIKTDAKGKVLEGGKKGEDVAICDIKGIIDVPRGKVTIIKIPPRIKGGSKNTNYELIKKVLEENEDVAIATMGTVANVVASKMGLHPDIRFAVSEGIVAACNRGCDVLALITGKMTEKVVRVLDKHKIGYTVLDATKED</sequence>
<dbReference type="PIRSF" id="PIRSF004955">
    <property type="entry name" value="HTH_arch"/>
    <property type="match status" value="1"/>
</dbReference>
<reference evidence="2 3" key="1">
    <citation type="submission" date="2011-05" db="EMBL/GenBank/DDBJ databases">
        <title>Complete sequence of Methanotorris igneus Kol 5.</title>
        <authorList>
            <consortium name="US DOE Joint Genome Institute"/>
            <person name="Lucas S."/>
            <person name="Han J."/>
            <person name="Lapidus A."/>
            <person name="Cheng J.-F."/>
            <person name="Goodwin L."/>
            <person name="Pitluck S."/>
            <person name="Peters L."/>
            <person name="Mikhailova N."/>
            <person name="Chertkov O."/>
            <person name="Han C."/>
            <person name="Tapia R."/>
            <person name="Land M."/>
            <person name="Hauser L."/>
            <person name="Kyrpides N."/>
            <person name="Ivanova N."/>
            <person name="Pagani I."/>
            <person name="Sieprawska-Lupa M."/>
            <person name="Whitman W."/>
            <person name="Woyke T."/>
        </authorList>
    </citation>
    <scope>NUCLEOTIDE SEQUENCE [LARGE SCALE GENOMIC DNA]</scope>
    <source>
        <strain evidence="3">DSM 5666 / JCM 11834 / Kol 5</strain>
    </source>
</reference>
<dbReference type="CDD" id="cd00092">
    <property type="entry name" value="HTH_CRP"/>
    <property type="match status" value="1"/>
</dbReference>
<dbReference type="Pfam" id="PF25211">
    <property type="entry name" value="DUF7839"/>
    <property type="match status" value="1"/>
</dbReference>
<dbReference type="OrthoDB" id="56502at2157"/>
<dbReference type="Proteomes" id="UP000009227">
    <property type="component" value="Chromosome"/>
</dbReference>
<dbReference type="HOGENOM" id="CLU_090237_0_0_2"/>
<dbReference type="InterPro" id="IPR012015">
    <property type="entry name" value="UCP_HTH_arc"/>
</dbReference>
<organism evidence="3">
    <name type="scientific">Methanotorris igneus (strain DSM 5666 / JCM 11834 / Kol 5)</name>
    <dbReference type="NCBI Taxonomy" id="880724"/>
    <lineage>
        <taxon>Archaea</taxon>
        <taxon>Methanobacteriati</taxon>
        <taxon>Methanobacteriota</taxon>
        <taxon>Methanomada group</taxon>
        <taxon>Methanococci</taxon>
        <taxon>Methanococcales</taxon>
        <taxon>Methanocaldococcaceae</taxon>
        <taxon>Methanotorris</taxon>
    </lineage>
</organism>
<dbReference type="PANTHER" id="PTHR43704:SF2">
    <property type="entry name" value="HTH CRP-TYPE DOMAIN-CONTAINING PROTEIN"/>
    <property type="match status" value="1"/>
</dbReference>
<evidence type="ECO:0000313" key="2">
    <source>
        <dbReference type="EMBL" id="AEF96272.1"/>
    </source>
</evidence>
<proteinExistence type="predicted"/>
<dbReference type="EMBL" id="CP002737">
    <property type="protein sequence ID" value="AEF96272.1"/>
    <property type="molecule type" value="Genomic_DNA"/>
</dbReference>
<gene>
    <name evidence="2" type="ordered locus">Metig_0722</name>
</gene>
<accession>F6BCR1</accession>
<keyword evidence="3" id="KW-1185">Reference proteome</keyword>
<dbReference type="Pfam" id="PF13412">
    <property type="entry name" value="HTH_24"/>
    <property type="match status" value="1"/>
</dbReference>
<dbReference type="SUPFAM" id="SSF46785">
    <property type="entry name" value="Winged helix' DNA-binding domain"/>
    <property type="match status" value="1"/>
</dbReference>
<name>F6BCR1_METIK</name>
<dbReference type="KEGG" id="mig:Metig_0722"/>
<dbReference type="PANTHER" id="PTHR43704">
    <property type="entry name" value="BSR5907 PROTEIN"/>
    <property type="match status" value="1"/>
</dbReference>
<dbReference type="GO" id="GO:0003677">
    <property type="term" value="F:DNA binding"/>
    <property type="evidence" value="ECO:0007669"/>
    <property type="project" value="InterPro"/>
</dbReference>
<dbReference type="STRING" id="880724.Metig_0722"/>
<evidence type="ECO:0000259" key="1">
    <source>
        <dbReference type="SMART" id="SM00419"/>
    </source>
</evidence>
<dbReference type="SMART" id="SM00419">
    <property type="entry name" value="HTH_CRP"/>
    <property type="match status" value="1"/>
</dbReference>
<dbReference type="InterPro" id="IPR036388">
    <property type="entry name" value="WH-like_DNA-bd_sf"/>
</dbReference>
<evidence type="ECO:0000313" key="3">
    <source>
        <dbReference type="Proteomes" id="UP000009227"/>
    </source>
</evidence>
<protein>
    <submittedName>
        <fullName evidence="2">Regulatory protein Crp</fullName>
    </submittedName>
</protein>